<evidence type="ECO:0008006" key="4">
    <source>
        <dbReference type="Google" id="ProtNLM"/>
    </source>
</evidence>
<organism evidence="2 3">
    <name type="scientific">Morella rubra</name>
    <name type="common">Chinese bayberry</name>
    <dbReference type="NCBI Taxonomy" id="262757"/>
    <lineage>
        <taxon>Eukaryota</taxon>
        <taxon>Viridiplantae</taxon>
        <taxon>Streptophyta</taxon>
        <taxon>Embryophyta</taxon>
        <taxon>Tracheophyta</taxon>
        <taxon>Spermatophyta</taxon>
        <taxon>Magnoliopsida</taxon>
        <taxon>eudicotyledons</taxon>
        <taxon>Gunneridae</taxon>
        <taxon>Pentapetalae</taxon>
        <taxon>rosids</taxon>
        <taxon>fabids</taxon>
        <taxon>Fagales</taxon>
        <taxon>Myricaceae</taxon>
        <taxon>Morella</taxon>
    </lineage>
</organism>
<keyword evidence="3" id="KW-1185">Reference proteome</keyword>
<dbReference type="AlphaFoldDB" id="A0A6A1WK79"/>
<dbReference type="InterPro" id="IPR036691">
    <property type="entry name" value="Endo/exonu/phosph_ase_sf"/>
</dbReference>
<protein>
    <recommendedName>
        <fullName evidence="4">Endonuclease/exonuclease/phosphatase domain-containing protein</fullName>
    </recommendedName>
</protein>
<reference evidence="2 3" key="1">
    <citation type="journal article" date="2019" name="Plant Biotechnol. J.">
        <title>The red bayberry genome and genetic basis of sex determination.</title>
        <authorList>
            <person name="Jia H.M."/>
            <person name="Jia H.J."/>
            <person name="Cai Q.L."/>
            <person name="Wang Y."/>
            <person name="Zhao H.B."/>
            <person name="Yang W.F."/>
            <person name="Wang G.Y."/>
            <person name="Li Y.H."/>
            <person name="Zhan D.L."/>
            <person name="Shen Y.T."/>
            <person name="Niu Q.F."/>
            <person name="Chang L."/>
            <person name="Qiu J."/>
            <person name="Zhao L."/>
            <person name="Xie H.B."/>
            <person name="Fu W.Y."/>
            <person name="Jin J."/>
            <person name="Li X.W."/>
            <person name="Jiao Y."/>
            <person name="Zhou C.C."/>
            <person name="Tu T."/>
            <person name="Chai C.Y."/>
            <person name="Gao J.L."/>
            <person name="Fan L.J."/>
            <person name="van de Weg E."/>
            <person name="Wang J.Y."/>
            <person name="Gao Z.S."/>
        </authorList>
    </citation>
    <scope>NUCLEOTIDE SEQUENCE [LARGE SCALE GENOMIC DNA]</scope>
    <source>
        <tissue evidence="2">Leaves</tissue>
    </source>
</reference>
<dbReference type="PANTHER" id="PTHR33710">
    <property type="entry name" value="BNAC02G09200D PROTEIN"/>
    <property type="match status" value="1"/>
</dbReference>
<evidence type="ECO:0000256" key="1">
    <source>
        <dbReference type="SAM" id="MobiDB-lite"/>
    </source>
</evidence>
<dbReference type="OrthoDB" id="1001388at2759"/>
<dbReference type="Proteomes" id="UP000516437">
    <property type="component" value="Chromosome 1"/>
</dbReference>
<evidence type="ECO:0000313" key="2">
    <source>
        <dbReference type="EMBL" id="KAB1225193.1"/>
    </source>
</evidence>
<proteinExistence type="predicted"/>
<accession>A0A6A1WK79</accession>
<sequence>MELPRVGATLGGESPPGFSENHRPRGKGGLVFCFNVLWKSKNLIHMEVEPGGEDPRFFCSLVYGPPVWKEKEGFWLVMRQLAPTDNTPWICIGDFNDLIRSNEKKGGRPTLGSSSRGLQHFMQSMGLVDLGFLGSRFTWCNKRPGLANIRERLDRGI</sequence>
<dbReference type="PANTHER" id="PTHR33710:SF77">
    <property type="entry name" value="DNASE I-LIKE SUPERFAMILY PROTEIN"/>
    <property type="match status" value="1"/>
</dbReference>
<feature type="region of interest" description="Disordered" evidence="1">
    <location>
        <begin position="1"/>
        <end position="23"/>
    </location>
</feature>
<dbReference type="EMBL" id="RXIC02000019">
    <property type="protein sequence ID" value="KAB1225193.1"/>
    <property type="molecule type" value="Genomic_DNA"/>
</dbReference>
<comment type="caution">
    <text evidence="2">The sequence shown here is derived from an EMBL/GenBank/DDBJ whole genome shotgun (WGS) entry which is preliminary data.</text>
</comment>
<dbReference type="SUPFAM" id="SSF56219">
    <property type="entry name" value="DNase I-like"/>
    <property type="match status" value="1"/>
</dbReference>
<name>A0A6A1WK79_9ROSI</name>
<dbReference type="Gene3D" id="3.60.10.10">
    <property type="entry name" value="Endonuclease/exonuclease/phosphatase"/>
    <property type="match status" value="1"/>
</dbReference>
<gene>
    <name evidence="2" type="ORF">CJ030_MR1G016593</name>
</gene>
<evidence type="ECO:0000313" key="3">
    <source>
        <dbReference type="Proteomes" id="UP000516437"/>
    </source>
</evidence>